<feature type="transmembrane region" description="Helical" evidence="1">
    <location>
        <begin position="6"/>
        <end position="33"/>
    </location>
</feature>
<keyword evidence="2" id="KW-1185">Reference proteome</keyword>
<accession>A0A0M3I1W2</accession>
<dbReference type="Proteomes" id="UP000036681">
    <property type="component" value="Unplaced"/>
</dbReference>
<name>A0A0M3I1W2_ASCLU</name>
<evidence type="ECO:0000256" key="1">
    <source>
        <dbReference type="SAM" id="Phobius"/>
    </source>
</evidence>
<proteinExistence type="predicted"/>
<keyword evidence="1" id="KW-0812">Transmembrane</keyword>
<evidence type="ECO:0000313" key="2">
    <source>
        <dbReference type="Proteomes" id="UP000036681"/>
    </source>
</evidence>
<organism evidence="2 3">
    <name type="scientific">Ascaris lumbricoides</name>
    <name type="common">Giant roundworm</name>
    <dbReference type="NCBI Taxonomy" id="6252"/>
    <lineage>
        <taxon>Eukaryota</taxon>
        <taxon>Metazoa</taxon>
        <taxon>Ecdysozoa</taxon>
        <taxon>Nematoda</taxon>
        <taxon>Chromadorea</taxon>
        <taxon>Rhabditida</taxon>
        <taxon>Spirurina</taxon>
        <taxon>Ascaridomorpha</taxon>
        <taxon>Ascaridoidea</taxon>
        <taxon>Ascarididae</taxon>
        <taxon>Ascaris</taxon>
    </lineage>
</organism>
<protein>
    <submittedName>
        <fullName evidence="3">Uncharacterized protein</fullName>
    </submittedName>
</protein>
<evidence type="ECO:0000313" key="3">
    <source>
        <dbReference type="WBParaSite" id="ALUE_0001035201-mRNA-1"/>
    </source>
</evidence>
<dbReference type="WBParaSite" id="ALUE_0001035201-mRNA-1">
    <property type="protein sequence ID" value="ALUE_0001035201-mRNA-1"/>
    <property type="gene ID" value="ALUE_0001035201"/>
</dbReference>
<reference evidence="3" key="1">
    <citation type="submission" date="2017-02" db="UniProtKB">
        <authorList>
            <consortium name="WormBaseParasite"/>
        </authorList>
    </citation>
    <scope>IDENTIFICATION</scope>
</reference>
<sequence length="142" mass="15519">MLFFSSHLIALSVVFSAITFLMALTAIIACCVIKATMKDEQFRSQSEPSPQPDICISIPLPKPSRWERPLTGSCENTQSTQYSGKEYAHVKKKVSPKFSEDLTAQSTQPVATNENCLLVDGGLANGLTNEIPNAKEISPENE</sequence>
<keyword evidence="1" id="KW-1133">Transmembrane helix</keyword>
<dbReference type="AlphaFoldDB" id="A0A0M3I1W2"/>
<keyword evidence="1" id="KW-0472">Membrane</keyword>